<reference evidence="2 3" key="1">
    <citation type="submission" date="2018-05" db="EMBL/GenBank/DDBJ databases">
        <title>Streptomyces venezuelae.</title>
        <authorList>
            <person name="Kim W."/>
            <person name="Lee N."/>
            <person name="Cho B.-K."/>
        </authorList>
    </citation>
    <scope>NUCLEOTIDE SEQUENCE [LARGE SCALE GENOMIC DNA]</scope>
    <source>
        <strain evidence="2 3">ATCC 21782</strain>
    </source>
</reference>
<dbReference type="AlphaFoldDB" id="A0A5P2DAV1"/>
<dbReference type="OrthoDB" id="4331735at2"/>
<evidence type="ECO:0000313" key="2">
    <source>
        <dbReference type="EMBL" id="QES52294.1"/>
    </source>
</evidence>
<sequence length="126" mass="13154">MRLNSGPPPGPLVPGGNQDLASTPAEKKAAANTIETELEPNTKKAGDHADESSNSAVKALDGWSTAAGLKKVQETWDRQVTGLMGRLASEKTALRGTSNLFLRNDISTGDNFGILKPSPGSKLNGI</sequence>
<gene>
    <name evidence="2" type="ORF">DEJ50_09025</name>
</gene>
<evidence type="ECO:0008006" key="4">
    <source>
        <dbReference type="Google" id="ProtNLM"/>
    </source>
</evidence>
<organism evidence="2 3">
    <name type="scientific">Streptomyces venezuelae</name>
    <dbReference type="NCBI Taxonomy" id="54571"/>
    <lineage>
        <taxon>Bacteria</taxon>
        <taxon>Bacillati</taxon>
        <taxon>Actinomycetota</taxon>
        <taxon>Actinomycetes</taxon>
        <taxon>Kitasatosporales</taxon>
        <taxon>Streptomycetaceae</taxon>
        <taxon>Streptomyces</taxon>
    </lineage>
</organism>
<dbReference type="EMBL" id="CP029190">
    <property type="protein sequence ID" value="QES52294.1"/>
    <property type="molecule type" value="Genomic_DNA"/>
</dbReference>
<evidence type="ECO:0000313" key="3">
    <source>
        <dbReference type="Proteomes" id="UP000325211"/>
    </source>
</evidence>
<dbReference type="Proteomes" id="UP000325211">
    <property type="component" value="Chromosome"/>
</dbReference>
<feature type="region of interest" description="Disordered" evidence="1">
    <location>
        <begin position="1"/>
        <end position="57"/>
    </location>
</feature>
<feature type="compositionally biased region" description="Basic and acidic residues" evidence="1">
    <location>
        <begin position="40"/>
        <end position="51"/>
    </location>
</feature>
<name>A0A5P2DAV1_STRVZ</name>
<accession>A0A5P2DAV1</accession>
<protein>
    <recommendedName>
        <fullName evidence="4">WXG100 family type VII secretion target</fullName>
    </recommendedName>
</protein>
<feature type="compositionally biased region" description="Pro residues" evidence="1">
    <location>
        <begin position="1"/>
        <end position="12"/>
    </location>
</feature>
<evidence type="ECO:0000256" key="1">
    <source>
        <dbReference type="SAM" id="MobiDB-lite"/>
    </source>
</evidence>
<proteinExistence type="predicted"/>